<evidence type="ECO:0000313" key="2">
    <source>
        <dbReference type="Proteomes" id="UP001642409"/>
    </source>
</evidence>
<dbReference type="Proteomes" id="UP001642409">
    <property type="component" value="Unassembled WGS sequence"/>
</dbReference>
<accession>A0ABP1JS12</accession>
<evidence type="ECO:0000313" key="1">
    <source>
        <dbReference type="EMBL" id="CAL6045379.1"/>
    </source>
</evidence>
<sequence length="129" mass="15291">MERLTWNNDLKFEQAFNQELKYCQKVITDAELMPNERLVYLPQFKYQKNTQSRFSYYPQVPFKNVSQKLYNTLTNKTQVEELYIHTNASFENAVQRAKTGRESCQSQLQVRARAMSPSRISGRKKNIVE</sequence>
<protein>
    <submittedName>
        <fullName evidence="1">Hypothetical_protein</fullName>
    </submittedName>
</protein>
<organism evidence="1 2">
    <name type="scientific">Hexamita inflata</name>
    <dbReference type="NCBI Taxonomy" id="28002"/>
    <lineage>
        <taxon>Eukaryota</taxon>
        <taxon>Metamonada</taxon>
        <taxon>Diplomonadida</taxon>
        <taxon>Hexamitidae</taxon>
        <taxon>Hexamitinae</taxon>
        <taxon>Hexamita</taxon>
    </lineage>
</organism>
<keyword evidence="2" id="KW-1185">Reference proteome</keyword>
<proteinExistence type="predicted"/>
<gene>
    <name evidence="1" type="ORF">HINF_LOCUS41010</name>
</gene>
<reference evidence="1 2" key="1">
    <citation type="submission" date="2024-07" db="EMBL/GenBank/DDBJ databases">
        <authorList>
            <person name="Akdeniz Z."/>
        </authorList>
    </citation>
    <scope>NUCLEOTIDE SEQUENCE [LARGE SCALE GENOMIC DNA]</scope>
</reference>
<comment type="caution">
    <text evidence="1">The sequence shown here is derived from an EMBL/GenBank/DDBJ whole genome shotgun (WGS) entry which is preliminary data.</text>
</comment>
<name>A0ABP1JS12_9EUKA</name>
<dbReference type="EMBL" id="CAXDID020000163">
    <property type="protein sequence ID" value="CAL6045379.1"/>
    <property type="molecule type" value="Genomic_DNA"/>
</dbReference>